<protein>
    <submittedName>
        <fullName evidence="4">IS4 family transposase</fullName>
    </submittedName>
</protein>
<dbReference type="Pfam" id="PF05598">
    <property type="entry name" value="DUF772"/>
    <property type="match status" value="1"/>
</dbReference>
<reference evidence="4 5" key="1">
    <citation type="submission" date="2018-04" db="EMBL/GenBank/DDBJ databases">
        <title>Genomic Encyclopedia of Type Strains, Phase IV (KMG-IV): sequencing the most valuable type-strain genomes for metagenomic binning, comparative biology and taxonomic classification.</title>
        <authorList>
            <person name="Goeker M."/>
        </authorList>
    </citation>
    <scope>NUCLEOTIDE SEQUENCE [LARGE SCALE GENOMIC DNA]</scope>
    <source>
        <strain evidence="4 5">DSM 100231</strain>
    </source>
</reference>
<dbReference type="InterPro" id="IPR008490">
    <property type="entry name" value="Transposase_InsH_N"/>
</dbReference>
<proteinExistence type="predicted"/>
<feature type="transmembrane region" description="Helical" evidence="1">
    <location>
        <begin position="465"/>
        <end position="485"/>
    </location>
</feature>
<feature type="domain" description="Transposase DDE" evidence="3">
    <location>
        <begin position="338"/>
        <end position="461"/>
    </location>
</feature>
<dbReference type="Proteomes" id="UP000245466">
    <property type="component" value="Unassembled WGS sequence"/>
</dbReference>
<dbReference type="PANTHER" id="PTHR33408:SF2">
    <property type="entry name" value="TRANSPOSASE DDE DOMAIN-CONTAINING PROTEIN"/>
    <property type="match status" value="1"/>
</dbReference>
<dbReference type="AlphaFoldDB" id="A0A2U1AFL6"/>
<accession>A0A2U1AFL6</accession>
<gene>
    <name evidence="4" type="ORF">C8E01_1381</name>
</gene>
<dbReference type="EMBL" id="QEKI01000038">
    <property type="protein sequence ID" value="PVY35173.1"/>
    <property type="molecule type" value="Genomic_DNA"/>
</dbReference>
<comment type="caution">
    <text evidence="4">The sequence shown here is derived from an EMBL/GenBank/DDBJ whole genome shotgun (WGS) entry which is preliminary data.</text>
</comment>
<name>A0A2U1AFL6_9BACT</name>
<organism evidence="4 5">
    <name type="scientific">Pontibacter virosus</name>
    <dbReference type="NCBI Taxonomy" id="1765052"/>
    <lineage>
        <taxon>Bacteria</taxon>
        <taxon>Pseudomonadati</taxon>
        <taxon>Bacteroidota</taxon>
        <taxon>Cytophagia</taxon>
        <taxon>Cytophagales</taxon>
        <taxon>Hymenobacteraceae</taxon>
        <taxon>Pontibacter</taxon>
    </lineage>
</organism>
<keyword evidence="1" id="KW-1133">Transmembrane helix</keyword>
<dbReference type="RefSeq" id="WP_165820713.1">
    <property type="nucleotide sequence ID" value="NZ_QEKI01000038.1"/>
</dbReference>
<dbReference type="InterPro" id="IPR025668">
    <property type="entry name" value="Tnp_DDE_dom"/>
</dbReference>
<feature type="domain" description="Transposase InsH N-terminal" evidence="2">
    <location>
        <begin position="18"/>
        <end position="110"/>
    </location>
</feature>
<dbReference type="PANTHER" id="PTHR33408">
    <property type="entry name" value="TRANSPOSASE"/>
    <property type="match status" value="1"/>
</dbReference>
<keyword evidence="1" id="KW-0812">Transmembrane</keyword>
<keyword evidence="5" id="KW-1185">Reference proteome</keyword>
<evidence type="ECO:0000259" key="2">
    <source>
        <dbReference type="Pfam" id="PF05598"/>
    </source>
</evidence>
<dbReference type="InterPro" id="IPR047629">
    <property type="entry name" value="IS1182_transpos"/>
</dbReference>
<evidence type="ECO:0000256" key="1">
    <source>
        <dbReference type="SAM" id="Phobius"/>
    </source>
</evidence>
<evidence type="ECO:0000313" key="4">
    <source>
        <dbReference type="EMBL" id="PVY35173.1"/>
    </source>
</evidence>
<keyword evidence="1" id="KW-0472">Membrane</keyword>
<sequence length="515" mass="58394">MKFKYGCSRGEPPGGGASLEELISPDNEVRFIDAFVDSLPLEKLGFRVDFPENGRPAYHPAILLKLLVYGYLNRIRSSRCLERECDRNIEVMWLLGQLAPDHNTIANFRKHNAKAITRVFRATVKLARDFKLIGGELLAGDSTKLRAQNSKKNNYNRGKIARHLAYIEERLSEAQQALSLPQPGARQEQLLDAVARHARRREYYLQLLRQLQDSGQDQVSTSDAESRQMIIRNTITEVAYNVQAMVDARHCLPVDYQVTNHNDRQAMGGMVRRAKSIVRNNTFTALFDKGYYAGSELETAQKLGVTALVAIPAPAANAPDPGYNVEHFAYDSVNDTYTCPEGHTLSTNGHVYTKHLNRSSPTSFHQYRTKACRTCAVRGLCTTAKNGKLIERNTYTPVFELNRQNIQRHPELYRRRQAIVEHPFGTIKRQWGYSYVLTKQGMERASADVGLMLVAYNLRRIFNIVGWQTLLAYCTAFLGALWLLYAKSRAKRLTQAQIRKDLASGEVYLQIAIFS</sequence>
<evidence type="ECO:0000313" key="5">
    <source>
        <dbReference type="Proteomes" id="UP000245466"/>
    </source>
</evidence>
<dbReference type="Pfam" id="PF13751">
    <property type="entry name" value="DDE_Tnp_1_6"/>
    <property type="match status" value="1"/>
</dbReference>
<evidence type="ECO:0000259" key="3">
    <source>
        <dbReference type="Pfam" id="PF13751"/>
    </source>
</evidence>
<dbReference type="NCBIfam" id="NF033551">
    <property type="entry name" value="transpos_IS1182"/>
    <property type="match status" value="1"/>
</dbReference>